<dbReference type="InterPro" id="IPR051692">
    <property type="entry name" value="OMP-like"/>
</dbReference>
<dbReference type="PANTHER" id="PTHR34001">
    <property type="entry name" value="BLL7405 PROTEIN"/>
    <property type="match status" value="1"/>
</dbReference>
<feature type="compositionally biased region" description="Basic and acidic residues" evidence="6">
    <location>
        <begin position="179"/>
        <end position="190"/>
    </location>
</feature>
<feature type="domain" description="FecR protein" evidence="8">
    <location>
        <begin position="56"/>
        <end position="152"/>
    </location>
</feature>
<dbReference type="InterPro" id="IPR011250">
    <property type="entry name" value="OMP/PagP_B-barrel"/>
</dbReference>
<evidence type="ECO:0000256" key="2">
    <source>
        <dbReference type="ARBA" id="ARBA00022729"/>
    </source>
</evidence>
<evidence type="ECO:0008006" key="12">
    <source>
        <dbReference type="Google" id="ProtNLM"/>
    </source>
</evidence>
<dbReference type="SUPFAM" id="SSF56925">
    <property type="entry name" value="OMPA-like"/>
    <property type="match status" value="1"/>
</dbReference>
<comment type="similarity">
    <text evidence="5">Belongs to the Omp25/RopB family.</text>
</comment>
<reference evidence="10 11" key="1">
    <citation type="journal article" date="2023" name="Int. J. Syst. Evol. Microbiol.">
        <title>Methylocystis iwaonis sp. nov., a type II methane-oxidizing bacterium from surface soil of a rice paddy field in Japan, and emended description of the genus Methylocystis (ex Whittenbury et al. 1970) Bowman et al. 1993.</title>
        <authorList>
            <person name="Kaise H."/>
            <person name="Sawadogo J.B."/>
            <person name="Alam M.S."/>
            <person name="Ueno C."/>
            <person name="Dianou D."/>
            <person name="Shinjo R."/>
            <person name="Asakawa S."/>
        </authorList>
    </citation>
    <scope>NUCLEOTIDE SEQUENCE [LARGE SCALE GENOMIC DNA]</scope>
    <source>
        <strain evidence="10 11">SS37A-Re</strain>
    </source>
</reference>
<dbReference type="Proteomes" id="UP001317629">
    <property type="component" value="Chromosome"/>
</dbReference>
<evidence type="ECO:0000313" key="11">
    <source>
        <dbReference type="Proteomes" id="UP001317629"/>
    </source>
</evidence>
<dbReference type="EMBL" id="AP027142">
    <property type="protein sequence ID" value="BDV32950.1"/>
    <property type="molecule type" value="Genomic_DNA"/>
</dbReference>
<keyword evidence="11" id="KW-1185">Reference proteome</keyword>
<comment type="subcellular location">
    <subcellularLocation>
        <location evidence="1">Cell outer membrane</location>
    </subcellularLocation>
</comment>
<dbReference type="PANTHER" id="PTHR34001:SF3">
    <property type="entry name" value="BLL7405 PROTEIN"/>
    <property type="match status" value="1"/>
</dbReference>
<evidence type="ECO:0000256" key="7">
    <source>
        <dbReference type="SAM" id="SignalP"/>
    </source>
</evidence>
<evidence type="ECO:0000259" key="9">
    <source>
        <dbReference type="Pfam" id="PF13505"/>
    </source>
</evidence>
<dbReference type="Gene3D" id="2.40.160.20">
    <property type="match status" value="1"/>
</dbReference>
<keyword evidence="2 7" id="KW-0732">Signal</keyword>
<evidence type="ECO:0000256" key="3">
    <source>
        <dbReference type="ARBA" id="ARBA00023136"/>
    </source>
</evidence>
<organism evidence="10 11">
    <name type="scientific">Methylocystis iwaonis</name>
    <dbReference type="NCBI Taxonomy" id="2885079"/>
    <lineage>
        <taxon>Bacteria</taxon>
        <taxon>Pseudomonadati</taxon>
        <taxon>Pseudomonadota</taxon>
        <taxon>Alphaproteobacteria</taxon>
        <taxon>Hyphomicrobiales</taxon>
        <taxon>Methylocystaceae</taxon>
        <taxon>Methylocystis</taxon>
    </lineage>
</organism>
<evidence type="ECO:0000256" key="6">
    <source>
        <dbReference type="SAM" id="MobiDB-lite"/>
    </source>
</evidence>
<keyword evidence="4" id="KW-0998">Cell outer membrane</keyword>
<dbReference type="Pfam" id="PF04773">
    <property type="entry name" value="FecR"/>
    <property type="match status" value="1"/>
</dbReference>
<feature type="signal peptide" evidence="7">
    <location>
        <begin position="1"/>
        <end position="20"/>
    </location>
</feature>
<evidence type="ECO:0000256" key="4">
    <source>
        <dbReference type="ARBA" id="ARBA00023237"/>
    </source>
</evidence>
<proteinExistence type="inferred from homology"/>
<name>A0ABN6VCE4_9HYPH</name>
<evidence type="ECO:0000256" key="1">
    <source>
        <dbReference type="ARBA" id="ARBA00004442"/>
    </source>
</evidence>
<feature type="region of interest" description="Disordered" evidence="6">
    <location>
        <begin position="172"/>
        <end position="228"/>
    </location>
</feature>
<accession>A0ABN6VCE4</accession>
<evidence type="ECO:0000256" key="5">
    <source>
        <dbReference type="ARBA" id="ARBA00038306"/>
    </source>
</evidence>
<dbReference type="InterPro" id="IPR027385">
    <property type="entry name" value="Beta-barrel_OMP"/>
</dbReference>
<evidence type="ECO:0000313" key="10">
    <source>
        <dbReference type="EMBL" id="BDV32950.1"/>
    </source>
</evidence>
<gene>
    <name evidence="10" type="ORF">SS37A_04790</name>
</gene>
<feature type="chain" id="PRO_5045470338" description="Porin" evidence="7">
    <location>
        <begin position="21"/>
        <end position="432"/>
    </location>
</feature>
<evidence type="ECO:0000259" key="8">
    <source>
        <dbReference type="Pfam" id="PF04773"/>
    </source>
</evidence>
<dbReference type="RefSeq" id="WP_281930227.1">
    <property type="nucleotide sequence ID" value="NZ_AP027142.1"/>
</dbReference>
<feature type="domain" description="Outer membrane protein beta-barrel" evidence="9">
    <location>
        <begin position="227"/>
        <end position="399"/>
    </location>
</feature>
<dbReference type="Pfam" id="PF13505">
    <property type="entry name" value="OMP_b-brl"/>
    <property type="match status" value="1"/>
</dbReference>
<dbReference type="Gene3D" id="2.60.120.1440">
    <property type="match status" value="1"/>
</dbReference>
<keyword evidence="3" id="KW-0472">Membrane</keyword>
<sequence length="432" mass="44779">MRRTAITTTALCALTLPAVAEDTIGSAAAIEKDVQGLSSGRSMRLSKGDEVYFDEVLTTGAASRGKFVFSDRTDLQMGPSSRVKLDSFVYAGGAGATFNAAKGAFRFVSAPGEHKPYDVRTPTATIGVRGTNYGVRVSSGRTDAVLYAGAIEVCDASGAQCRVLDKPCTTVTVTPNHVSEPKKVGKKDWSFDNTCKGAPPPSDHGSNPPPGEPAPPPPPGGEAPSFNWGGPTIGFTAGSVVGNSSFADPVPLNGAAFAGGLKIGYMLPIWANIVVGFETDAQFRSSIGGSSNGEGSVSGSRPGYIGTARLKFGYAFDRILVYGTGGLAYGHIIAPKRYAGFNVVGAGYSTGASLDHAFLPGWSVGGGVSYALTQNISVNAEYLYIKLQHHYPAYTSSAAPGAFPVGDHSGMHGIRFGVNFGFSPGDLARLIR</sequence>
<dbReference type="InterPro" id="IPR006860">
    <property type="entry name" value="FecR"/>
</dbReference>
<protein>
    <recommendedName>
        <fullName evidence="12">Porin</fullName>
    </recommendedName>
</protein>
<feature type="compositionally biased region" description="Pro residues" evidence="6">
    <location>
        <begin position="198"/>
        <end position="221"/>
    </location>
</feature>